<proteinExistence type="predicted"/>
<gene>
    <name evidence="1" type="ORF">L3Q82_002971</name>
</gene>
<comment type="caution">
    <text evidence="1">The sequence shown here is derived from an EMBL/GenBank/DDBJ whole genome shotgun (WGS) entry which is preliminary data.</text>
</comment>
<reference evidence="1" key="1">
    <citation type="submission" date="2022-04" db="EMBL/GenBank/DDBJ databases">
        <title>Jade perch genome.</title>
        <authorList>
            <person name="Chao B."/>
        </authorList>
    </citation>
    <scope>NUCLEOTIDE SEQUENCE</scope>
    <source>
        <strain evidence="1">CB-2022</strain>
    </source>
</reference>
<organism evidence="1 2">
    <name type="scientific">Scortum barcoo</name>
    <name type="common">barcoo grunter</name>
    <dbReference type="NCBI Taxonomy" id="214431"/>
    <lineage>
        <taxon>Eukaryota</taxon>
        <taxon>Metazoa</taxon>
        <taxon>Chordata</taxon>
        <taxon>Craniata</taxon>
        <taxon>Vertebrata</taxon>
        <taxon>Euteleostomi</taxon>
        <taxon>Actinopterygii</taxon>
        <taxon>Neopterygii</taxon>
        <taxon>Teleostei</taxon>
        <taxon>Neoteleostei</taxon>
        <taxon>Acanthomorphata</taxon>
        <taxon>Eupercaria</taxon>
        <taxon>Centrarchiformes</taxon>
        <taxon>Terapontoidei</taxon>
        <taxon>Terapontidae</taxon>
        <taxon>Scortum</taxon>
    </lineage>
</organism>
<dbReference type="EMBL" id="CM041548">
    <property type="protein sequence ID" value="KAI3358055.1"/>
    <property type="molecule type" value="Genomic_DNA"/>
</dbReference>
<accession>A0ACB8VQX2</accession>
<keyword evidence="2" id="KW-1185">Reference proteome</keyword>
<name>A0ACB8VQX2_9TELE</name>
<evidence type="ECO:0000313" key="1">
    <source>
        <dbReference type="EMBL" id="KAI3358055.1"/>
    </source>
</evidence>
<protein>
    <submittedName>
        <fullName evidence="1">Uncharacterized protein</fullName>
    </submittedName>
</protein>
<sequence length="90" mass="10297">MSCGCKAAGASQRRQPQTRWWTPEVRGAVRLKKESYRAWMACGTPKAPYAYRQAKQYAAQAVAEAKTRVWEEFGEAMEKDFRSAPRYACE</sequence>
<evidence type="ECO:0000313" key="2">
    <source>
        <dbReference type="Proteomes" id="UP000831701"/>
    </source>
</evidence>
<dbReference type="Proteomes" id="UP000831701">
    <property type="component" value="Chromosome 18"/>
</dbReference>